<dbReference type="Proteomes" id="UP000482960">
    <property type="component" value="Unassembled WGS sequence"/>
</dbReference>
<evidence type="ECO:0000313" key="1">
    <source>
        <dbReference type="EMBL" id="GFJ88850.1"/>
    </source>
</evidence>
<organism evidence="1 2">
    <name type="scientific">Phytohabitans rumicis</name>
    <dbReference type="NCBI Taxonomy" id="1076125"/>
    <lineage>
        <taxon>Bacteria</taxon>
        <taxon>Bacillati</taxon>
        <taxon>Actinomycetota</taxon>
        <taxon>Actinomycetes</taxon>
        <taxon>Micromonosporales</taxon>
        <taxon>Micromonosporaceae</taxon>
    </lineage>
</organism>
<accession>A0A6V8KZT0</accession>
<evidence type="ECO:0000313" key="2">
    <source>
        <dbReference type="Proteomes" id="UP000482960"/>
    </source>
</evidence>
<name>A0A6V8KZT0_9ACTN</name>
<comment type="caution">
    <text evidence="1">The sequence shown here is derived from an EMBL/GenBank/DDBJ whole genome shotgun (WGS) entry which is preliminary data.</text>
</comment>
<gene>
    <name evidence="1" type="ORF">Prum_024920</name>
</gene>
<sequence>MVFHSDGMNPATATVGTTTYQIGGHPTMPDHSLSAAMGDLDGDGVNEIITTIACAPEGGRRTVNLYVFKRVDDGYQVLDVPVSDNRRFDSPRPILDSFGVTGDTLAVTLDDLDAQPEIPPSAIPDGQPDNPREVVMRWNGETFQPRVGSYTW</sequence>
<dbReference type="SUPFAM" id="SSF69318">
    <property type="entry name" value="Integrin alpha N-terminal domain"/>
    <property type="match status" value="1"/>
</dbReference>
<dbReference type="InterPro" id="IPR028994">
    <property type="entry name" value="Integrin_alpha_N"/>
</dbReference>
<reference evidence="1 2" key="1">
    <citation type="submission" date="2020-03" db="EMBL/GenBank/DDBJ databases">
        <title>Whole genome shotgun sequence of Phytohabitans rumicis NBRC 108638.</title>
        <authorList>
            <person name="Komaki H."/>
            <person name="Tamura T."/>
        </authorList>
    </citation>
    <scope>NUCLEOTIDE SEQUENCE [LARGE SCALE GENOMIC DNA]</scope>
    <source>
        <strain evidence="1 2">NBRC 108638</strain>
    </source>
</reference>
<protein>
    <recommendedName>
        <fullName evidence="3">VCBS repeat-containing protein</fullName>
    </recommendedName>
</protein>
<proteinExistence type="predicted"/>
<keyword evidence="2" id="KW-1185">Reference proteome</keyword>
<dbReference type="AlphaFoldDB" id="A0A6V8KZT0"/>
<reference evidence="1 2" key="2">
    <citation type="submission" date="2020-03" db="EMBL/GenBank/DDBJ databases">
        <authorList>
            <person name="Ichikawa N."/>
            <person name="Kimura A."/>
            <person name="Kitahashi Y."/>
            <person name="Uohara A."/>
        </authorList>
    </citation>
    <scope>NUCLEOTIDE SEQUENCE [LARGE SCALE GENOMIC DNA]</scope>
    <source>
        <strain evidence="1 2">NBRC 108638</strain>
    </source>
</reference>
<dbReference type="EMBL" id="BLPG01000001">
    <property type="protein sequence ID" value="GFJ88850.1"/>
    <property type="molecule type" value="Genomic_DNA"/>
</dbReference>
<evidence type="ECO:0008006" key="3">
    <source>
        <dbReference type="Google" id="ProtNLM"/>
    </source>
</evidence>